<dbReference type="AlphaFoldDB" id="A0AAE8MJ61"/>
<keyword evidence="3" id="KW-0808">Transferase</keyword>
<feature type="transmembrane region" description="Helical" evidence="7">
    <location>
        <begin position="191"/>
        <end position="208"/>
    </location>
</feature>
<dbReference type="Proteomes" id="UP001187734">
    <property type="component" value="Unassembled WGS sequence"/>
</dbReference>
<evidence type="ECO:0000256" key="7">
    <source>
        <dbReference type="SAM" id="Phobius"/>
    </source>
</evidence>
<proteinExistence type="inferred from homology"/>
<keyword evidence="10" id="KW-1185">Reference proteome</keyword>
<evidence type="ECO:0000256" key="4">
    <source>
        <dbReference type="ARBA" id="ARBA00022692"/>
    </source>
</evidence>
<evidence type="ECO:0000313" key="9">
    <source>
        <dbReference type="EMBL" id="SPJ85031.1"/>
    </source>
</evidence>
<keyword evidence="4 7" id="KW-0812">Transmembrane</keyword>
<dbReference type="GO" id="GO:0016020">
    <property type="term" value="C:membrane"/>
    <property type="evidence" value="ECO:0007669"/>
    <property type="project" value="UniProtKB-SubCell"/>
</dbReference>
<feature type="transmembrane region" description="Helical" evidence="7">
    <location>
        <begin position="147"/>
        <end position="167"/>
    </location>
</feature>
<dbReference type="Pfam" id="PF13813">
    <property type="entry name" value="MBOAT_2"/>
    <property type="match status" value="1"/>
</dbReference>
<accession>A0AAE8MJ61</accession>
<evidence type="ECO:0000256" key="6">
    <source>
        <dbReference type="ARBA" id="ARBA00023136"/>
    </source>
</evidence>
<comment type="caution">
    <text evidence="9">The sequence shown here is derived from an EMBL/GenBank/DDBJ whole genome shotgun (WGS) entry which is preliminary data.</text>
</comment>
<evidence type="ECO:0000256" key="3">
    <source>
        <dbReference type="ARBA" id="ARBA00022679"/>
    </source>
</evidence>
<dbReference type="GO" id="GO:0006629">
    <property type="term" value="P:lipid metabolic process"/>
    <property type="evidence" value="ECO:0007669"/>
    <property type="project" value="InterPro"/>
</dbReference>
<comment type="subcellular location">
    <subcellularLocation>
        <location evidence="1">Membrane</location>
        <topology evidence="1">Multi-pass membrane protein</topology>
    </subcellularLocation>
</comment>
<feature type="transmembrane region" description="Helical" evidence="7">
    <location>
        <begin position="36"/>
        <end position="56"/>
    </location>
</feature>
<feature type="transmembrane region" description="Helical" evidence="7">
    <location>
        <begin position="12"/>
        <end position="30"/>
    </location>
</feature>
<dbReference type="GO" id="GO:0008374">
    <property type="term" value="F:O-acyltransferase activity"/>
    <property type="evidence" value="ECO:0007669"/>
    <property type="project" value="InterPro"/>
</dbReference>
<keyword evidence="6 7" id="KW-0472">Membrane</keyword>
<evidence type="ECO:0000259" key="8">
    <source>
        <dbReference type="Pfam" id="PF13813"/>
    </source>
</evidence>
<dbReference type="InterPro" id="IPR044851">
    <property type="entry name" value="Wax_synthase"/>
</dbReference>
<name>A0AAE8MJ61_9HYPO</name>
<comment type="similarity">
    <text evidence="2">Belongs to the wax synthase family.</text>
</comment>
<evidence type="ECO:0000256" key="1">
    <source>
        <dbReference type="ARBA" id="ARBA00004141"/>
    </source>
</evidence>
<evidence type="ECO:0000256" key="2">
    <source>
        <dbReference type="ARBA" id="ARBA00007282"/>
    </source>
</evidence>
<evidence type="ECO:0000256" key="5">
    <source>
        <dbReference type="ARBA" id="ARBA00022989"/>
    </source>
</evidence>
<feature type="transmembrane region" description="Helical" evidence="7">
    <location>
        <begin position="347"/>
        <end position="366"/>
    </location>
</feature>
<dbReference type="PANTHER" id="PTHR31595:SF27">
    <property type="entry name" value="WAX SYNTHASE DOMAIN-CONTAINING PROTEIN-RELATED"/>
    <property type="match status" value="1"/>
</dbReference>
<feature type="domain" description="Wax synthase" evidence="8">
    <location>
        <begin position="231"/>
        <end position="305"/>
    </location>
</feature>
<evidence type="ECO:0000313" key="10">
    <source>
        <dbReference type="Proteomes" id="UP001187734"/>
    </source>
</evidence>
<protein>
    <submittedName>
        <fullName evidence="9">Related to TRI7 - trichothecene biosynthesis gene cluster</fullName>
    </submittedName>
</protein>
<reference evidence="9" key="1">
    <citation type="submission" date="2018-03" db="EMBL/GenBank/DDBJ databases">
        <authorList>
            <person name="Guldener U."/>
        </authorList>
    </citation>
    <scope>NUCLEOTIDE SEQUENCE</scope>
</reference>
<dbReference type="EMBL" id="ONZP01000452">
    <property type="protein sequence ID" value="SPJ85031.1"/>
    <property type="molecule type" value="Genomic_DNA"/>
</dbReference>
<gene>
    <name evidence="9" type="ORF">FTOL_10929</name>
</gene>
<keyword evidence="5 7" id="KW-1133">Transmembrane helix</keyword>
<dbReference type="PANTHER" id="PTHR31595">
    <property type="entry name" value="LONG-CHAIN-ALCOHOL O-FATTY-ACYLTRANSFERASE 3-RELATED"/>
    <property type="match status" value="1"/>
</dbReference>
<dbReference type="InterPro" id="IPR032805">
    <property type="entry name" value="Wax_synthase_dom"/>
</dbReference>
<organism evidence="9 10">
    <name type="scientific">Fusarium torulosum</name>
    <dbReference type="NCBI Taxonomy" id="33205"/>
    <lineage>
        <taxon>Eukaryota</taxon>
        <taxon>Fungi</taxon>
        <taxon>Dikarya</taxon>
        <taxon>Ascomycota</taxon>
        <taxon>Pezizomycotina</taxon>
        <taxon>Sordariomycetes</taxon>
        <taxon>Hypocreomycetidae</taxon>
        <taxon>Hypocreales</taxon>
        <taxon>Nectriaceae</taxon>
        <taxon>Fusarium</taxon>
    </lineage>
</organism>
<sequence length="389" mass="43361">MDQPIGGSNLHAFGFGCAVLLGYAATIVFISKGATLVRIGSTVALGCMQYTFYTAMMGTSLTRAQISNVCLVTWGFFLNGAEQILLSRYDVDDVRGKPERNGGGHVGTATLLFRAAGMYFNLRCVGLRGEIAMRRRDAPRRGRLLRAKIMEVIVVYIIMDAAMSAPLPEQHLFTREKQTLLKFSNLSLEDLGFRFFGTVGYWFITYICNRLNSGCAAVLSLSLGLSQPEDWPHLNGPISACCTVRGFWGTFWHQLFRKMVTGWGDFIPDKVLRLHRGTILSRYTRLLLAFLTSGAMHHCMQHLYRFSAEDSFAVEKFYALQAFGIMFEDAVQAATAHVPVSKSVRRAVGYFWVLAFLAWSTPIMSYPSMRGGDPGQMVPFSVVGYMMKS</sequence>